<organism evidence="1 2">
    <name type="scientific">Favolaschia claudopus</name>
    <dbReference type="NCBI Taxonomy" id="2862362"/>
    <lineage>
        <taxon>Eukaryota</taxon>
        <taxon>Fungi</taxon>
        <taxon>Dikarya</taxon>
        <taxon>Basidiomycota</taxon>
        <taxon>Agaricomycotina</taxon>
        <taxon>Agaricomycetes</taxon>
        <taxon>Agaricomycetidae</taxon>
        <taxon>Agaricales</taxon>
        <taxon>Marasmiineae</taxon>
        <taxon>Mycenaceae</taxon>
        <taxon>Favolaschia</taxon>
    </lineage>
</organism>
<accession>A0AAW0CRJ9</accession>
<dbReference type="EMBL" id="JAWWNJ010000014">
    <property type="protein sequence ID" value="KAK7041368.1"/>
    <property type="molecule type" value="Genomic_DNA"/>
</dbReference>
<proteinExistence type="predicted"/>
<name>A0AAW0CRJ9_9AGAR</name>
<comment type="caution">
    <text evidence="1">The sequence shown here is derived from an EMBL/GenBank/DDBJ whole genome shotgun (WGS) entry which is preliminary data.</text>
</comment>
<sequence>MLRTDIDEEAQTFKVLYIHLFAVPVVTEFLRILPCKPMSASSRVFRFELRFNGATVKELKRTGVYGSQVINPSEVKLGLEPKLGEGVLLFIKGYLAKLGINEWAVDFTQSPYSIYNTAMRICAVDTFRFLVGVFKFTRYELEG</sequence>
<evidence type="ECO:0000313" key="2">
    <source>
        <dbReference type="Proteomes" id="UP001362999"/>
    </source>
</evidence>
<dbReference type="AlphaFoldDB" id="A0AAW0CRJ9"/>
<keyword evidence="2" id="KW-1185">Reference proteome</keyword>
<dbReference type="Proteomes" id="UP001362999">
    <property type="component" value="Unassembled WGS sequence"/>
</dbReference>
<protein>
    <submittedName>
        <fullName evidence="1">Uncharacterized protein</fullName>
    </submittedName>
</protein>
<gene>
    <name evidence="1" type="ORF">R3P38DRAFT_3180083</name>
</gene>
<evidence type="ECO:0000313" key="1">
    <source>
        <dbReference type="EMBL" id="KAK7041368.1"/>
    </source>
</evidence>
<reference evidence="1 2" key="1">
    <citation type="journal article" date="2024" name="J Genomics">
        <title>Draft genome sequencing and assembly of Favolaschia claudopus CIRM-BRFM 2984 isolated from oak limbs.</title>
        <authorList>
            <person name="Navarro D."/>
            <person name="Drula E."/>
            <person name="Chaduli D."/>
            <person name="Cazenave R."/>
            <person name="Ahrendt S."/>
            <person name="Wang J."/>
            <person name="Lipzen A."/>
            <person name="Daum C."/>
            <person name="Barry K."/>
            <person name="Grigoriev I.V."/>
            <person name="Favel A."/>
            <person name="Rosso M.N."/>
            <person name="Martin F."/>
        </authorList>
    </citation>
    <scope>NUCLEOTIDE SEQUENCE [LARGE SCALE GENOMIC DNA]</scope>
    <source>
        <strain evidence="1 2">CIRM-BRFM 2984</strain>
    </source>
</reference>